<evidence type="ECO:0000259" key="2">
    <source>
        <dbReference type="Pfam" id="PF13349"/>
    </source>
</evidence>
<keyword evidence="4" id="KW-1185">Reference proteome</keyword>
<dbReference type="Pfam" id="PF13349">
    <property type="entry name" value="DUF4097"/>
    <property type="match status" value="1"/>
</dbReference>
<reference evidence="4" key="1">
    <citation type="journal article" date="2019" name="Int. J. Syst. Evol. Microbiol.">
        <title>The Global Catalogue of Microorganisms (GCM) 10K type strain sequencing project: providing services to taxonomists for standard genome sequencing and annotation.</title>
        <authorList>
            <consortium name="The Broad Institute Genomics Platform"/>
            <consortium name="The Broad Institute Genome Sequencing Center for Infectious Disease"/>
            <person name="Wu L."/>
            <person name="Ma J."/>
        </authorList>
    </citation>
    <scope>NUCLEOTIDE SEQUENCE [LARGE SCALE GENOMIC DNA]</scope>
    <source>
        <strain evidence="4">KCTC 12848</strain>
    </source>
</reference>
<dbReference type="InterPro" id="IPR025164">
    <property type="entry name" value="Toastrack_DUF4097"/>
</dbReference>
<feature type="signal peptide" evidence="1">
    <location>
        <begin position="1"/>
        <end position="19"/>
    </location>
</feature>
<evidence type="ECO:0000313" key="4">
    <source>
        <dbReference type="Proteomes" id="UP001595833"/>
    </source>
</evidence>
<protein>
    <submittedName>
        <fullName evidence="3">DUF4097 family beta strand repeat-containing protein</fullName>
    </submittedName>
</protein>
<evidence type="ECO:0000313" key="3">
    <source>
        <dbReference type="EMBL" id="MFC5056862.1"/>
    </source>
</evidence>
<dbReference type="Gene3D" id="2.160.20.120">
    <property type="match status" value="1"/>
</dbReference>
<sequence length="262" mass="27348">MVGKRFGLAAVAVVTAAVALTSCVRLVHHGFEDQHTVTQSITEVRLRNGSGEVVVRSGTGATSTDVRRRLQYPKNAERPSGASHRVEGTTLVLDGCGDRCTVDYEVVVPSADVRVVGENDSGDVRFEGVASVEVEVGSGNAEIRDVSGLIRIRNDSGDVSVVDVGGEFTGWVGSGNANLSDMRGEVTVDSNSGDVDVSMTAATSVHAVSGSGNVTVRVPRTPYRVDVDTGSGEQVVRVPNDPDAPVQLFLRASSGDVEVLAV</sequence>
<dbReference type="Proteomes" id="UP001595833">
    <property type="component" value="Unassembled WGS sequence"/>
</dbReference>
<organism evidence="3 4">
    <name type="scientific">Saccharothrix xinjiangensis</name>
    <dbReference type="NCBI Taxonomy" id="204798"/>
    <lineage>
        <taxon>Bacteria</taxon>
        <taxon>Bacillati</taxon>
        <taxon>Actinomycetota</taxon>
        <taxon>Actinomycetes</taxon>
        <taxon>Pseudonocardiales</taxon>
        <taxon>Pseudonocardiaceae</taxon>
        <taxon>Saccharothrix</taxon>
    </lineage>
</organism>
<feature type="domain" description="DUF4097" evidence="2">
    <location>
        <begin position="173"/>
        <end position="237"/>
    </location>
</feature>
<keyword evidence="1" id="KW-0732">Signal</keyword>
<dbReference type="RefSeq" id="WP_344034602.1">
    <property type="nucleotide sequence ID" value="NZ_BAAAKE010000001.1"/>
</dbReference>
<dbReference type="EMBL" id="JBHSJB010000023">
    <property type="protein sequence ID" value="MFC5056862.1"/>
    <property type="molecule type" value="Genomic_DNA"/>
</dbReference>
<gene>
    <name evidence="3" type="ORF">ACFPFM_24345</name>
</gene>
<accession>A0ABV9Y5E2</accession>
<proteinExistence type="predicted"/>
<evidence type="ECO:0000256" key="1">
    <source>
        <dbReference type="SAM" id="SignalP"/>
    </source>
</evidence>
<feature type="chain" id="PRO_5045770865" evidence="1">
    <location>
        <begin position="20"/>
        <end position="262"/>
    </location>
</feature>
<dbReference type="PROSITE" id="PS51257">
    <property type="entry name" value="PROKAR_LIPOPROTEIN"/>
    <property type="match status" value="1"/>
</dbReference>
<name>A0ABV9Y5E2_9PSEU</name>
<comment type="caution">
    <text evidence="3">The sequence shown here is derived from an EMBL/GenBank/DDBJ whole genome shotgun (WGS) entry which is preliminary data.</text>
</comment>